<reference evidence="1" key="1">
    <citation type="journal article" date="2014" name="Int. J. Syst. Evol. Microbiol.">
        <title>Complete genome sequence of Corynebacterium casei LMG S-19264T (=DSM 44701T), isolated from a smear-ripened cheese.</title>
        <authorList>
            <consortium name="US DOE Joint Genome Institute (JGI-PGF)"/>
            <person name="Walter F."/>
            <person name="Albersmeier A."/>
            <person name="Kalinowski J."/>
            <person name="Ruckert C."/>
        </authorList>
    </citation>
    <scope>NUCLEOTIDE SEQUENCE</scope>
    <source>
        <strain evidence="1">JCM 31311</strain>
    </source>
</reference>
<dbReference type="EMBL" id="BMQL01000113">
    <property type="protein sequence ID" value="GGR41113.1"/>
    <property type="molecule type" value="Genomic_DNA"/>
</dbReference>
<comment type="caution">
    <text evidence="1">The sequence shown here is derived from an EMBL/GenBank/DDBJ whole genome shotgun (WGS) entry which is preliminary data.</text>
</comment>
<sequence>MTQVMALTAFCTLVSAYAQVEWSLPHSVRRVVLLSRGSIVTEDGSVPAAR</sequence>
<reference evidence="1" key="2">
    <citation type="submission" date="2020-09" db="EMBL/GenBank/DDBJ databases">
        <authorList>
            <person name="Sun Q."/>
            <person name="Ohkuma M."/>
        </authorList>
    </citation>
    <scope>NUCLEOTIDE SEQUENCE</scope>
    <source>
        <strain evidence="1">JCM 31311</strain>
    </source>
</reference>
<evidence type="ECO:0000313" key="2">
    <source>
        <dbReference type="Proteomes" id="UP000603865"/>
    </source>
</evidence>
<gene>
    <name evidence="1" type="ORF">GCM10008957_56580</name>
</gene>
<dbReference type="Proteomes" id="UP000603865">
    <property type="component" value="Unassembled WGS sequence"/>
</dbReference>
<proteinExistence type="predicted"/>
<accession>A0A918FIS5</accession>
<name>A0A918FIS5_9DEIO</name>
<keyword evidence="2" id="KW-1185">Reference proteome</keyword>
<dbReference type="AlphaFoldDB" id="A0A918FIS5"/>
<evidence type="ECO:0000313" key="1">
    <source>
        <dbReference type="EMBL" id="GGR41113.1"/>
    </source>
</evidence>
<protein>
    <submittedName>
        <fullName evidence="1">Uncharacterized protein</fullName>
    </submittedName>
</protein>
<organism evidence="1 2">
    <name type="scientific">Deinococcus ruber</name>
    <dbReference type="NCBI Taxonomy" id="1848197"/>
    <lineage>
        <taxon>Bacteria</taxon>
        <taxon>Thermotogati</taxon>
        <taxon>Deinococcota</taxon>
        <taxon>Deinococci</taxon>
        <taxon>Deinococcales</taxon>
        <taxon>Deinococcaceae</taxon>
        <taxon>Deinococcus</taxon>
    </lineage>
</organism>